<dbReference type="RefSeq" id="WP_076876631.1">
    <property type="nucleotide sequence ID" value="NZ_MLCN01000001.1"/>
</dbReference>
<evidence type="ECO:0000313" key="11">
    <source>
        <dbReference type="Proteomes" id="UP000192132"/>
    </source>
</evidence>
<dbReference type="InterPro" id="IPR036974">
    <property type="entry name" value="PUA_sf"/>
</dbReference>
<evidence type="ECO:0000256" key="4">
    <source>
        <dbReference type="ARBA" id="ARBA00022603"/>
    </source>
</evidence>
<keyword evidence="2" id="KW-0963">Cytoplasm</keyword>
<evidence type="ECO:0000259" key="9">
    <source>
        <dbReference type="Pfam" id="PF17785"/>
    </source>
</evidence>
<evidence type="ECO:0008006" key="12">
    <source>
        <dbReference type="Google" id="ProtNLM"/>
    </source>
</evidence>
<dbReference type="Gene3D" id="3.40.50.150">
    <property type="entry name" value="Vaccinia Virus protein VP39"/>
    <property type="match status" value="1"/>
</dbReference>
<evidence type="ECO:0000256" key="6">
    <source>
        <dbReference type="ARBA" id="ARBA00022691"/>
    </source>
</evidence>
<evidence type="ECO:0000259" key="8">
    <source>
        <dbReference type="Pfam" id="PF10672"/>
    </source>
</evidence>
<keyword evidence="6" id="KW-0949">S-adenosyl-L-methionine</keyword>
<dbReference type="OrthoDB" id="9805492at2"/>
<keyword evidence="5" id="KW-0808">Transferase</keyword>
<dbReference type="CDD" id="cd02440">
    <property type="entry name" value="AdoMet_MTases"/>
    <property type="match status" value="1"/>
</dbReference>
<dbReference type="InterPro" id="IPR019614">
    <property type="entry name" value="SAM-dep_methyl-trfase"/>
</dbReference>
<dbReference type="InterPro" id="IPR015947">
    <property type="entry name" value="PUA-like_sf"/>
</dbReference>
<keyword evidence="3" id="KW-0698">rRNA processing</keyword>
<dbReference type="STRING" id="1907941.BKE30_00045"/>
<dbReference type="CDD" id="cd21153">
    <property type="entry name" value="PUA_RlmI"/>
    <property type="match status" value="1"/>
</dbReference>
<dbReference type="GO" id="GO:0005737">
    <property type="term" value="C:cytoplasm"/>
    <property type="evidence" value="ECO:0007669"/>
    <property type="project" value="UniProtKB-SubCell"/>
</dbReference>
<dbReference type="EMBL" id="MLCN01000001">
    <property type="protein sequence ID" value="ONG42242.1"/>
    <property type="molecule type" value="Genomic_DNA"/>
</dbReference>
<evidence type="ECO:0000256" key="5">
    <source>
        <dbReference type="ARBA" id="ARBA00022679"/>
    </source>
</evidence>
<dbReference type="GO" id="GO:0008168">
    <property type="term" value="F:methyltransferase activity"/>
    <property type="evidence" value="ECO:0007669"/>
    <property type="project" value="UniProtKB-KW"/>
</dbReference>
<dbReference type="Pfam" id="PF10672">
    <property type="entry name" value="Methyltrans_SAM"/>
    <property type="match status" value="1"/>
</dbReference>
<sequence length="396" mass="44736">MSLPRLRIKKREQQRLRDGHLWVYSNEIETPVTPLKAIAGNLVHLEDYRGQFIATASFNAQSLICARVLSPEEITTLNQAFFSQKIQAALSLRETMFQQPYYRLVFGEGDFLPGIVIDRFNDILVVQISTQAIEQAKPELVAALQEIFGQSTKILFKNDGKGRHIEQLPEYTEHVGPAFDEIQLVENGVQFIAPVDGQKTGWFFDHRDGRQWLNGRVNGKSVLDVFSYIGGWGIQAAKHGASQVTCVDASQKAIDQIGINAKLNGLDNVQTVCADAFDYLKAELKTQDSHRYDVIVLDPPALIQKRRDFEQGRQAYFVLNEHALNRINDGGIFISASCSLHMTSEELLKIVQQVARRQNKQVQLIHQARPAADHPRLLSMPEADYLKCFMFKVTSI</sequence>
<dbReference type="AlphaFoldDB" id="A0A1S8CYG6"/>
<dbReference type="GO" id="GO:0003723">
    <property type="term" value="F:RNA binding"/>
    <property type="evidence" value="ECO:0007669"/>
    <property type="project" value="InterPro"/>
</dbReference>
<dbReference type="SUPFAM" id="SSF53335">
    <property type="entry name" value="S-adenosyl-L-methionine-dependent methyltransferases"/>
    <property type="match status" value="1"/>
</dbReference>
<keyword evidence="4" id="KW-0489">Methyltransferase</keyword>
<reference evidence="10 11" key="1">
    <citation type="submission" date="2016-10" db="EMBL/GenBank/DDBJ databases">
        <title>Draft Genome sequence of Alkanindiges sp. strain H1.</title>
        <authorList>
            <person name="Subhash Y."/>
            <person name="Lee S."/>
        </authorList>
    </citation>
    <scope>NUCLEOTIDE SEQUENCE [LARGE SCALE GENOMIC DNA]</scope>
    <source>
        <strain evidence="10 11">H1</strain>
    </source>
</reference>
<dbReference type="PANTHER" id="PTHR42873">
    <property type="entry name" value="RIBOSOMAL RNA LARGE SUBUNIT METHYLTRANSFERASE"/>
    <property type="match status" value="1"/>
</dbReference>
<feature type="domain" description="RlmI-like PUA" evidence="9">
    <location>
        <begin position="6"/>
        <end position="70"/>
    </location>
</feature>
<dbReference type="PANTHER" id="PTHR42873:SF1">
    <property type="entry name" value="S-ADENOSYLMETHIONINE-DEPENDENT METHYLTRANSFERASE DOMAIN-CONTAINING PROTEIN"/>
    <property type="match status" value="1"/>
</dbReference>
<name>A0A1S8CYG6_9GAMM</name>
<dbReference type="Gene3D" id="2.30.130.10">
    <property type="entry name" value="PUA domain"/>
    <property type="match status" value="1"/>
</dbReference>
<evidence type="ECO:0000256" key="7">
    <source>
        <dbReference type="ARBA" id="ARBA00038091"/>
    </source>
</evidence>
<dbReference type="InterPro" id="IPR041532">
    <property type="entry name" value="RlmI-like_PUA"/>
</dbReference>
<proteinExistence type="inferred from homology"/>
<protein>
    <recommendedName>
        <fullName evidence="12">SAM-dependent methyltransferase</fullName>
    </recommendedName>
</protein>
<dbReference type="GO" id="GO:0006364">
    <property type="term" value="P:rRNA processing"/>
    <property type="evidence" value="ECO:0007669"/>
    <property type="project" value="UniProtKB-KW"/>
</dbReference>
<dbReference type="GO" id="GO:0032259">
    <property type="term" value="P:methylation"/>
    <property type="evidence" value="ECO:0007669"/>
    <property type="project" value="UniProtKB-KW"/>
</dbReference>
<organism evidence="10 11">
    <name type="scientific">Alkanindiges hydrocarboniclasticus</name>
    <dbReference type="NCBI Taxonomy" id="1907941"/>
    <lineage>
        <taxon>Bacteria</taxon>
        <taxon>Pseudomonadati</taxon>
        <taxon>Pseudomonadota</taxon>
        <taxon>Gammaproteobacteria</taxon>
        <taxon>Moraxellales</taxon>
        <taxon>Moraxellaceae</taxon>
        <taxon>Alkanindiges</taxon>
    </lineage>
</organism>
<dbReference type="SUPFAM" id="SSF88697">
    <property type="entry name" value="PUA domain-like"/>
    <property type="match status" value="1"/>
</dbReference>
<evidence type="ECO:0000313" key="10">
    <source>
        <dbReference type="EMBL" id="ONG42242.1"/>
    </source>
</evidence>
<comment type="subcellular location">
    <subcellularLocation>
        <location evidence="1">Cytoplasm</location>
    </subcellularLocation>
</comment>
<accession>A0A1S8CYG6</accession>
<dbReference type="CDD" id="cd11572">
    <property type="entry name" value="RlmI_M_like"/>
    <property type="match status" value="1"/>
</dbReference>
<dbReference type="Gene3D" id="3.30.750.80">
    <property type="entry name" value="RNA methyltransferase domain (HRMD) like"/>
    <property type="match status" value="1"/>
</dbReference>
<dbReference type="Proteomes" id="UP000192132">
    <property type="component" value="Unassembled WGS sequence"/>
</dbReference>
<evidence type="ECO:0000256" key="3">
    <source>
        <dbReference type="ARBA" id="ARBA00022552"/>
    </source>
</evidence>
<evidence type="ECO:0000256" key="1">
    <source>
        <dbReference type="ARBA" id="ARBA00004496"/>
    </source>
</evidence>
<keyword evidence="11" id="KW-1185">Reference proteome</keyword>
<evidence type="ECO:0000256" key="2">
    <source>
        <dbReference type="ARBA" id="ARBA00022490"/>
    </source>
</evidence>
<dbReference type="InterPro" id="IPR029063">
    <property type="entry name" value="SAM-dependent_MTases_sf"/>
</dbReference>
<dbReference type="Pfam" id="PF17785">
    <property type="entry name" value="PUA_3"/>
    <property type="match status" value="1"/>
</dbReference>
<comment type="similarity">
    <text evidence="7">Belongs to the methyltransferase superfamily. RlmI family.</text>
</comment>
<gene>
    <name evidence="10" type="ORF">BKE30_00045</name>
</gene>
<comment type="caution">
    <text evidence="10">The sequence shown here is derived from an EMBL/GenBank/DDBJ whole genome shotgun (WGS) entry which is preliminary data.</text>
</comment>
<feature type="domain" description="S-adenosylmethionine-dependent methyltransferase" evidence="8">
    <location>
        <begin position="128"/>
        <end position="304"/>
    </location>
</feature>